<dbReference type="AlphaFoldDB" id="A0A1G2KYH6"/>
<accession>A0A1G2KYH6</accession>
<protein>
    <submittedName>
        <fullName evidence="2">Uncharacterized protein</fullName>
    </submittedName>
</protein>
<gene>
    <name evidence="2" type="ORF">A2934_01730</name>
</gene>
<dbReference type="PROSITE" id="PS51257">
    <property type="entry name" value="PROKAR_LIPOPROTEIN"/>
    <property type="match status" value="1"/>
</dbReference>
<feature type="transmembrane region" description="Helical" evidence="1">
    <location>
        <begin position="6"/>
        <end position="28"/>
    </location>
</feature>
<evidence type="ECO:0000256" key="1">
    <source>
        <dbReference type="SAM" id="Phobius"/>
    </source>
</evidence>
<keyword evidence="1" id="KW-0812">Transmembrane</keyword>
<comment type="caution">
    <text evidence="2">The sequence shown here is derived from an EMBL/GenBank/DDBJ whole genome shotgun (WGS) entry which is preliminary data.</text>
</comment>
<sequence>MQRVPVRYGLSLFLVVVAFLFMGGCGVIRIHIRHFPRATSEFRTHPIGVRAFNSSERTLSDAWWEFIFDDIDRAERRFRSCVPSETAELRTIRLAIPIVILPAGSVELDDTVVYGITTLDAIFLPSNHVSEQNLVHEWVHVYLYYSGKRYSGDYFHRNELFGKCSVSYYSSF</sequence>
<evidence type="ECO:0000313" key="3">
    <source>
        <dbReference type="Proteomes" id="UP000177982"/>
    </source>
</evidence>
<proteinExistence type="predicted"/>
<name>A0A1G2KYH6_9BACT</name>
<keyword evidence="1" id="KW-0472">Membrane</keyword>
<dbReference type="EMBL" id="MHQO01000075">
    <property type="protein sequence ID" value="OHA04526.1"/>
    <property type="molecule type" value="Genomic_DNA"/>
</dbReference>
<keyword evidence="1" id="KW-1133">Transmembrane helix</keyword>
<evidence type="ECO:0000313" key="2">
    <source>
        <dbReference type="EMBL" id="OHA04526.1"/>
    </source>
</evidence>
<organism evidence="2 3">
    <name type="scientific">Candidatus Sungbacteria bacterium RIFCSPLOWO2_01_FULL_47_10</name>
    <dbReference type="NCBI Taxonomy" id="1802276"/>
    <lineage>
        <taxon>Bacteria</taxon>
        <taxon>Candidatus Sungiibacteriota</taxon>
    </lineage>
</organism>
<dbReference type="Proteomes" id="UP000177982">
    <property type="component" value="Unassembled WGS sequence"/>
</dbReference>
<reference evidence="2 3" key="1">
    <citation type="journal article" date="2016" name="Nat. Commun.">
        <title>Thousands of microbial genomes shed light on interconnected biogeochemical processes in an aquifer system.</title>
        <authorList>
            <person name="Anantharaman K."/>
            <person name="Brown C.T."/>
            <person name="Hug L.A."/>
            <person name="Sharon I."/>
            <person name="Castelle C.J."/>
            <person name="Probst A.J."/>
            <person name="Thomas B.C."/>
            <person name="Singh A."/>
            <person name="Wilkins M.J."/>
            <person name="Karaoz U."/>
            <person name="Brodie E.L."/>
            <person name="Williams K.H."/>
            <person name="Hubbard S.S."/>
            <person name="Banfield J.F."/>
        </authorList>
    </citation>
    <scope>NUCLEOTIDE SEQUENCE [LARGE SCALE GENOMIC DNA]</scope>
</reference>